<feature type="signal peptide" evidence="9">
    <location>
        <begin position="1"/>
        <end position="18"/>
    </location>
</feature>
<evidence type="ECO:0000256" key="9">
    <source>
        <dbReference type="SAM" id="SignalP"/>
    </source>
</evidence>
<feature type="binding site" evidence="6">
    <location>
        <position position="126"/>
    </location>
    <ligand>
        <name>hydrogencarbonate</name>
        <dbReference type="ChEBI" id="CHEBI:17544"/>
        <label>1</label>
    </ligand>
</feature>
<sequence>MSLTLIITLSFLIGLAQCHSHKVRFCVVEKNLPLCLQMAEEHSDLVECVSRIDGLSCMESIASNESDIMSFDAANLFVAGNNFNLSVLAFEENNGEPYKYRSVALVRKSLELSSLADLKGKKSCHTGVGRTAGWQIPIAKLSGKGIMTTDCRGELETVENFFNQSCAPGKWSNDPIVDAELKKKHPSLCSLCENSELCSKTDLYSGYEGALRCLDDDRGDIAFSKTEVVEKYIQDNPAFVEEHEYLCIDNTRKNLREGADLSCSWGVRPSNAFVICSHQSPEERERYYSLLRQLFARYSSNIPQIQNQERPEWFTKFFVSSVNVTDILQATPEQQNPLSYLGEFRYTMDRESDECPPKTVRFCTTSEQGVNKCNDLNKMTKSRRINAGVECVLEASVADCINAVKEGRADLITLDGGDVYRAGRYSNFVPIASELYGEENANYYSVAVIATNSEINELEDLRGLRSCHTGMGRTAGWVMPIGFLSDKGLISKQQCDKAAAIADLFSASCVPGANDPKYNPSGSGAVKLCQQCIGDINGENKCSRGSVERYSGYAGAFRCLAENSGDISYVRHTTASEYTDGNSEESWAKDLKSENFKLLCRNGSRDSIENYKNCNLGRVPSHTVMISNLATPEKRLCLTEFVAALNKWFGSNSTNYNLFKPYGGKSDLLFKDATTSLRAVPFQSTYKDVLGEEYSIAVESVDPLLCTQEEA</sequence>
<evidence type="ECO:0000256" key="5">
    <source>
        <dbReference type="PIRNR" id="PIRNR002549"/>
    </source>
</evidence>
<feature type="binding site" evidence="7">
    <location>
        <position position="553"/>
    </location>
    <ligand>
        <name>Fe(3+)</name>
        <dbReference type="ChEBI" id="CHEBI:29034"/>
        <label>2</label>
    </ligand>
</feature>
<feature type="domain" description="Transferrin-like" evidence="10">
    <location>
        <begin position="23"/>
        <end position="354"/>
    </location>
</feature>
<feature type="disulfide bond" evidence="8">
    <location>
        <begin position="247"/>
        <end position="263"/>
    </location>
</feature>
<feature type="disulfide bond" evidence="8">
    <location>
        <begin position="124"/>
        <end position="213"/>
    </location>
</feature>
<feature type="disulfide bond" evidence="8">
    <location>
        <begin position="26"/>
        <end position="57"/>
    </location>
</feature>
<keyword evidence="5" id="KW-0406">Ion transport</keyword>
<feature type="binding site" evidence="6">
    <location>
        <position position="130"/>
    </location>
    <ligand>
        <name>hydrogencarbonate</name>
        <dbReference type="ChEBI" id="CHEBI:17544"/>
        <label>1</label>
    </ligand>
</feature>
<dbReference type="PANTHER" id="PTHR11485:SF57">
    <property type="entry name" value="TRANSFERRIN"/>
    <property type="match status" value="1"/>
</dbReference>
<feature type="disulfide bond" evidence="8">
    <location>
        <begin position="35"/>
        <end position="48"/>
    </location>
</feature>
<feature type="disulfide bond" evidence="8">
    <location>
        <begin position="600"/>
        <end position="614"/>
    </location>
</feature>
<dbReference type="AlphaFoldDB" id="A0A1E1WVR2"/>
<feature type="disulfide bond" evidence="8">
    <location>
        <begin position="373"/>
        <end position="391"/>
    </location>
</feature>
<dbReference type="PANTHER" id="PTHR11485">
    <property type="entry name" value="TRANSFERRIN"/>
    <property type="match status" value="1"/>
</dbReference>
<keyword evidence="5" id="KW-0813">Transport</keyword>
<feature type="disulfide bond" evidence="8">
    <location>
        <begin position="529"/>
        <end position="542"/>
    </location>
</feature>
<dbReference type="SUPFAM" id="SSF53850">
    <property type="entry name" value="Periplasmic binding protein-like II"/>
    <property type="match status" value="2"/>
</dbReference>
<keyword evidence="5" id="KW-0410">Iron transport</keyword>
<feature type="binding site" evidence="6">
    <location>
        <position position="132"/>
    </location>
    <ligand>
        <name>hydrogencarbonate</name>
        <dbReference type="ChEBI" id="CHEBI:17544"/>
        <label>1</label>
    </ligand>
</feature>
<organism evidence="11">
    <name type="scientific">Tityus obscurus</name>
    <name type="common">Amazonian scorpion</name>
    <name type="synonym">Tityus cambridgei</name>
    <dbReference type="NCBI Taxonomy" id="1221240"/>
    <lineage>
        <taxon>Eukaryota</taxon>
        <taxon>Metazoa</taxon>
        <taxon>Ecdysozoa</taxon>
        <taxon>Arthropoda</taxon>
        <taxon>Chelicerata</taxon>
        <taxon>Arachnida</taxon>
        <taxon>Scorpiones</taxon>
        <taxon>Buthida</taxon>
        <taxon>Buthoidea</taxon>
        <taxon>Buthidae</taxon>
        <taxon>Tityus</taxon>
    </lineage>
</organism>
<accession>A0A1E1WVR2</accession>
<feature type="binding site" evidence="7">
    <location>
        <position position="622"/>
    </location>
    <ligand>
        <name>Fe(3+)</name>
        <dbReference type="ChEBI" id="CHEBI:29034"/>
        <label>1</label>
    </ligand>
</feature>
<keyword evidence="5 7" id="KW-0479">Metal-binding</keyword>
<feature type="disulfide bond" evidence="8">
    <location>
        <begin position="189"/>
        <end position="198"/>
    </location>
</feature>
<reference evidence="11" key="1">
    <citation type="submission" date="2015-08" db="EMBL/GenBank/DDBJ databases">
        <title>Proteomic endorsed transcriptomic profile of the venom gland from Tityus obscurus.</title>
        <authorList>
            <person name="Oliveira U.C."/>
            <person name="Nishiyama M.Y.Jr."/>
            <person name="Santos M.B."/>
            <person name="Silva A.P."/>
            <person name="Chalkidis H.M."/>
            <person name="Imberg A.S."/>
            <person name="Candido D.M."/>
            <person name="Yamanouye N."/>
            <person name="Dorce V.A."/>
            <person name="Junqueira-de-Azevedo I.L."/>
        </authorList>
    </citation>
    <scope>NUCLEOTIDE SEQUENCE</scope>
    <source>
        <tissue evidence="11">Telson</tissue>
    </source>
</reference>
<feature type="chain" id="PRO_5009115620" evidence="9">
    <location>
        <begin position="19"/>
        <end position="711"/>
    </location>
</feature>
<dbReference type="EMBL" id="GEMQ01000117">
    <property type="protein sequence ID" value="JAT91072.1"/>
    <property type="molecule type" value="Transcribed_RNA"/>
</dbReference>
<dbReference type="Pfam" id="PF00405">
    <property type="entry name" value="Transferrin"/>
    <property type="match status" value="2"/>
</dbReference>
<evidence type="ECO:0000259" key="10">
    <source>
        <dbReference type="PROSITE" id="PS51408"/>
    </source>
</evidence>
<evidence type="ECO:0000256" key="8">
    <source>
        <dbReference type="PIRSR" id="PIRSR002549-4"/>
    </source>
</evidence>
<feature type="domain" description="Transferrin-like" evidence="10">
    <location>
        <begin position="360"/>
        <end position="703"/>
    </location>
</feature>
<feature type="disulfide bond" evidence="8">
    <location>
        <begin position="509"/>
        <end position="532"/>
    </location>
</feature>
<evidence type="ECO:0000256" key="1">
    <source>
        <dbReference type="ARBA" id="ARBA00004613"/>
    </source>
</evidence>
<dbReference type="GO" id="GO:0006826">
    <property type="term" value="P:iron ion transport"/>
    <property type="evidence" value="ECO:0007669"/>
    <property type="project" value="UniProtKB-KW"/>
</dbReference>
<feature type="disulfide bond" evidence="8">
    <location>
        <begin position="166"/>
        <end position="192"/>
    </location>
</feature>
<dbReference type="GO" id="GO:0005886">
    <property type="term" value="C:plasma membrane"/>
    <property type="evidence" value="ECO:0007669"/>
    <property type="project" value="TreeGrafter"/>
</dbReference>
<keyword evidence="2" id="KW-0964">Secreted</keyword>
<feature type="binding site" evidence="6">
    <location>
        <position position="476"/>
    </location>
    <ligand>
        <name>hydrogencarbonate</name>
        <dbReference type="ChEBI" id="CHEBI:17544"/>
        <label>1</label>
    </ligand>
</feature>
<dbReference type="GO" id="GO:0005615">
    <property type="term" value="C:extracellular space"/>
    <property type="evidence" value="ECO:0007669"/>
    <property type="project" value="InterPro"/>
</dbReference>
<protein>
    <submittedName>
        <fullName evidence="11">Putative transferrin</fullName>
    </submittedName>
</protein>
<evidence type="ECO:0000256" key="3">
    <source>
        <dbReference type="ARBA" id="ARBA00022737"/>
    </source>
</evidence>
<dbReference type="CDD" id="cd13529">
    <property type="entry name" value="PBP2_transferrin"/>
    <property type="match status" value="2"/>
</dbReference>
<feature type="binding site" evidence="7">
    <location>
        <position position="443"/>
    </location>
    <ligand>
        <name>Fe(3+)</name>
        <dbReference type="ChEBI" id="CHEBI:29034"/>
        <label>1</label>
    </ligand>
</feature>
<feature type="binding site" evidence="6">
    <location>
        <position position="473"/>
    </location>
    <ligand>
        <name>hydrogencarbonate</name>
        <dbReference type="ChEBI" id="CHEBI:17544"/>
        <label>1</label>
    </ligand>
</feature>
<comment type="subcellular location">
    <subcellularLocation>
        <location evidence="1">Secreted</location>
    </subcellularLocation>
</comment>
<dbReference type="PRINTS" id="PR00422">
    <property type="entry name" value="TRANSFERRIN"/>
</dbReference>
<dbReference type="InterPro" id="IPR016357">
    <property type="entry name" value="Transferrin"/>
</dbReference>
<evidence type="ECO:0000313" key="11">
    <source>
        <dbReference type="EMBL" id="JAT91072.1"/>
    </source>
</evidence>
<evidence type="ECO:0000256" key="4">
    <source>
        <dbReference type="ARBA" id="ARBA00023157"/>
    </source>
</evidence>
<feature type="binding site" evidence="6">
    <location>
        <position position="469"/>
    </location>
    <ligand>
        <name>hydrogencarbonate</name>
        <dbReference type="ChEBI" id="CHEBI:17544"/>
        <label>1</label>
    </ligand>
</feature>
<name>A0A1E1WVR2_TITOB</name>
<feature type="binding site" evidence="7">
    <location>
        <position position="72"/>
    </location>
    <ligand>
        <name>Fe(3+)</name>
        <dbReference type="ChEBI" id="CHEBI:29034"/>
        <label>1</label>
    </ligand>
</feature>
<feature type="binding site" evidence="7">
    <location>
        <position position="415"/>
    </location>
    <ligand>
        <name>Fe(3+)</name>
        <dbReference type="ChEBI" id="CHEBI:29034"/>
        <label>1</label>
    </ligand>
</feature>
<feature type="binding site" evidence="6">
    <location>
        <position position="133"/>
    </location>
    <ligand>
        <name>hydrogencarbonate</name>
        <dbReference type="ChEBI" id="CHEBI:17544"/>
        <label>1</label>
    </ligand>
</feature>
<keyword evidence="5 7" id="KW-0408">Iron</keyword>
<evidence type="ECO:0000256" key="2">
    <source>
        <dbReference type="ARBA" id="ARBA00022525"/>
    </source>
</evidence>
<keyword evidence="4 8" id="KW-1015">Disulfide bond</keyword>
<dbReference type="PIRSF" id="PIRSF002549">
    <property type="entry name" value="Transferrin"/>
    <property type="match status" value="1"/>
</dbReference>
<dbReference type="Gene3D" id="3.40.190.10">
    <property type="entry name" value="Periplasmic binding protein-like II"/>
    <property type="match status" value="4"/>
</dbReference>
<evidence type="ECO:0000256" key="7">
    <source>
        <dbReference type="PIRSR" id="PIRSR002549-3"/>
    </source>
</evidence>
<dbReference type="GO" id="GO:0055037">
    <property type="term" value="C:recycling endosome"/>
    <property type="evidence" value="ECO:0007669"/>
    <property type="project" value="TreeGrafter"/>
</dbReference>
<proteinExistence type="inferred from homology"/>
<dbReference type="PROSITE" id="PS51408">
    <property type="entry name" value="TRANSFERRIN_LIKE_4"/>
    <property type="match status" value="2"/>
</dbReference>
<keyword evidence="9" id="KW-0732">Signal</keyword>
<feature type="binding site" evidence="6">
    <location>
        <position position="475"/>
    </location>
    <ligand>
        <name>hydrogencarbonate</name>
        <dbReference type="ChEBI" id="CHEBI:17544"/>
        <label>1</label>
    </ligand>
</feature>
<dbReference type="GO" id="GO:0046872">
    <property type="term" value="F:metal ion binding"/>
    <property type="evidence" value="ECO:0007669"/>
    <property type="project" value="UniProtKB-KW"/>
</dbReference>
<dbReference type="SMART" id="SM00094">
    <property type="entry name" value="TR_FER"/>
    <property type="match status" value="2"/>
</dbReference>
<feature type="disulfide bond" evidence="8">
    <location>
        <begin position="467"/>
        <end position="559"/>
    </location>
</feature>
<dbReference type="FunFam" id="3.40.190.10:FF:000095">
    <property type="entry name" value="Lactotransferrin"/>
    <property type="match status" value="1"/>
</dbReference>
<dbReference type="InterPro" id="IPR001156">
    <property type="entry name" value="Transferrin-like_dom"/>
</dbReference>
<feature type="binding site" evidence="7">
    <location>
        <position position="207"/>
    </location>
    <ligand>
        <name>Fe(3+)</name>
        <dbReference type="ChEBI" id="CHEBI:29034"/>
        <label>1</label>
    </ligand>
</feature>
<comment type="similarity">
    <text evidence="5">Belongs to the transferrin family.</text>
</comment>
<feature type="disulfide bond" evidence="8">
    <location>
        <begin position="363"/>
        <end position="400"/>
    </location>
</feature>
<evidence type="ECO:0000256" key="6">
    <source>
        <dbReference type="PIRSR" id="PIRSR002549-2"/>
    </source>
</evidence>
<keyword evidence="3" id="KW-0677">Repeat</keyword>
<dbReference type="GO" id="GO:0005769">
    <property type="term" value="C:early endosome"/>
    <property type="evidence" value="ECO:0007669"/>
    <property type="project" value="TreeGrafter"/>
</dbReference>
<feature type="binding site" evidence="7">
    <location>
        <position position="100"/>
    </location>
    <ligand>
        <name>Fe(3+)</name>
        <dbReference type="ChEBI" id="CHEBI:29034"/>
        <label>1</label>
    </ligand>
</feature>